<dbReference type="EMBL" id="BMKQ01000001">
    <property type="protein sequence ID" value="GGF41136.1"/>
    <property type="molecule type" value="Genomic_DNA"/>
</dbReference>
<evidence type="ECO:0000313" key="2">
    <source>
        <dbReference type="Proteomes" id="UP000649179"/>
    </source>
</evidence>
<dbReference type="InterPro" id="IPR036890">
    <property type="entry name" value="HATPase_C_sf"/>
</dbReference>
<dbReference type="RefSeq" id="WP_229660669.1">
    <property type="nucleotide sequence ID" value="NZ_BMKQ01000001.1"/>
</dbReference>
<name>A0A917BGE2_9ACTN</name>
<protein>
    <recommendedName>
        <fullName evidence="3">Anti-sigma factor</fullName>
    </recommendedName>
</protein>
<reference evidence="1" key="2">
    <citation type="submission" date="2020-09" db="EMBL/GenBank/DDBJ databases">
        <authorList>
            <person name="Sun Q."/>
            <person name="Zhou Y."/>
        </authorList>
    </citation>
    <scope>NUCLEOTIDE SEQUENCE</scope>
    <source>
        <strain evidence="1">CGMCC 1.16067</strain>
    </source>
</reference>
<comment type="caution">
    <text evidence="1">The sequence shown here is derived from an EMBL/GenBank/DDBJ whole genome shotgun (WGS) entry which is preliminary data.</text>
</comment>
<organism evidence="1 2">
    <name type="scientific">Marmoricola endophyticus</name>
    <dbReference type="NCBI Taxonomy" id="2040280"/>
    <lineage>
        <taxon>Bacteria</taxon>
        <taxon>Bacillati</taxon>
        <taxon>Actinomycetota</taxon>
        <taxon>Actinomycetes</taxon>
        <taxon>Propionibacteriales</taxon>
        <taxon>Nocardioidaceae</taxon>
        <taxon>Marmoricola</taxon>
    </lineage>
</organism>
<dbReference type="Gene3D" id="3.30.565.10">
    <property type="entry name" value="Histidine kinase-like ATPase, C-terminal domain"/>
    <property type="match status" value="1"/>
</dbReference>
<dbReference type="Proteomes" id="UP000649179">
    <property type="component" value="Unassembled WGS sequence"/>
</dbReference>
<evidence type="ECO:0008006" key="3">
    <source>
        <dbReference type="Google" id="ProtNLM"/>
    </source>
</evidence>
<accession>A0A917BGE2</accession>
<sequence>MPSRPDVELRLPAERAFAAVLRSTAASLAARLDFTVDDIDDLRLAVGETTTMLLEAARPATDLLVEYHLGDHEMTIDVSVEVAGSVEPDREGFAWQLLTALTTSLTADLQDARLRIGLTMKSTPLE</sequence>
<gene>
    <name evidence="1" type="ORF">GCM10011519_13610</name>
</gene>
<dbReference type="AlphaFoldDB" id="A0A917BGE2"/>
<keyword evidence="2" id="KW-1185">Reference proteome</keyword>
<reference evidence="1" key="1">
    <citation type="journal article" date="2014" name="Int. J. Syst. Evol. Microbiol.">
        <title>Complete genome sequence of Corynebacterium casei LMG S-19264T (=DSM 44701T), isolated from a smear-ripened cheese.</title>
        <authorList>
            <consortium name="US DOE Joint Genome Institute (JGI-PGF)"/>
            <person name="Walter F."/>
            <person name="Albersmeier A."/>
            <person name="Kalinowski J."/>
            <person name="Ruckert C."/>
        </authorList>
    </citation>
    <scope>NUCLEOTIDE SEQUENCE</scope>
    <source>
        <strain evidence="1">CGMCC 1.16067</strain>
    </source>
</reference>
<proteinExistence type="predicted"/>
<evidence type="ECO:0000313" key="1">
    <source>
        <dbReference type="EMBL" id="GGF41136.1"/>
    </source>
</evidence>